<evidence type="ECO:0000256" key="5">
    <source>
        <dbReference type="ARBA" id="ARBA00022692"/>
    </source>
</evidence>
<evidence type="ECO:0000313" key="12">
    <source>
        <dbReference type="Proteomes" id="UP000289703"/>
    </source>
</evidence>
<comment type="pathway">
    <text evidence="9">Protein modification; lipoprotein biosynthesis (N-acyl transfer).</text>
</comment>
<feature type="transmembrane region" description="Helical" evidence="9">
    <location>
        <begin position="494"/>
        <end position="512"/>
    </location>
</feature>
<comment type="catalytic activity">
    <reaction evidence="9">
        <text>N-terminal S-1,2-diacyl-sn-glyceryl-L-cysteinyl-[lipoprotein] + a glycerophospholipid = N-acyl-S-1,2-diacyl-sn-glyceryl-L-cysteinyl-[lipoprotein] + a 2-acyl-sn-glycero-3-phospholipid + H(+)</text>
        <dbReference type="Rhea" id="RHEA:48228"/>
        <dbReference type="Rhea" id="RHEA-COMP:14681"/>
        <dbReference type="Rhea" id="RHEA-COMP:14684"/>
        <dbReference type="ChEBI" id="CHEBI:15378"/>
        <dbReference type="ChEBI" id="CHEBI:136912"/>
        <dbReference type="ChEBI" id="CHEBI:140656"/>
        <dbReference type="ChEBI" id="CHEBI:140657"/>
        <dbReference type="ChEBI" id="CHEBI:140660"/>
        <dbReference type="EC" id="2.3.1.269"/>
    </reaction>
</comment>
<dbReference type="GO" id="GO:0005886">
    <property type="term" value="C:plasma membrane"/>
    <property type="evidence" value="ECO:0007669"/>
    <property type="project" value="UniProtKB-SubCell"/>
</dbReference>
<feature type="transmembrane region" description="Helical" evidence="9">
    <location>
        <begin position="179"/>
        <end position="198"/>
    </location>
</feature>
<keyword evidence="7 9" id="KW-0472">Membrane</keyword>
<evidence type="ECO:0000256" key="8">
    <source>
        <dbReference type="ARBA" id="ARBA00023315"/>
    </source>
</evidence>
<dbReference type="InterPro" id="IPR003010">
    <property type="entry name" value="C-N_Hydrolase"/>
</dbReference>
<dbReference type="UniPathway" id="UPA00666"/>
<name>A0A4Q1JPA8_9BACT</name>
<dbReference type="EMBL" id="SAXA01000002">
    <property type="protein sequence ID" value="RXQ96719.1"/>
    <property type="molecule type" value="Genomic_DNA"/>
</dbReference>
<dbReference type="PANTHER" id="PTHR38686">
    <property type="entry name" value="APOLIPOPROTEIN N-ACYLTRANSFERASE"/>
    <property type="match status" value="1"/>
</dbReference>
<dbReference type="Pfam" id="PF20154">
    <property type="entry name" value="LNT_N"/>
    <property type="match status" value="1"/>
</dbReference>
<dbReference type="HAMAP" id="MF_01148">
    <property type="entry name" value="Lnt"/>
    <property type="match status" value="1"/>
</dbReference>
<keyword evidence="12" id="KW-1185">Reference proteome</keyword>
<gene>
    <name evidence="9 11" type="primary">lnt</name>
    <name evidence="11" type="ORF">EO244_03565</name>
</gene>
<comment type="caution">
    <text evidence="11">The sequence shown here is derived from an EMBL/GenBank/DDBJ whole genome shotgun (WGS) entry which is preliminary data.</text>
</comment>
<protein>
    <recommendedName>
        <fullName evidence="9">Apolipoprotein N-acyltransferase</fullName>
        <shortName evidence="9">ALP N-acyltransferase</shortName>
        <ecNumber evidence="9">2.3.1.269</ecNumber>
    </recommendedName>
</protein>
<keyword evidence="6 9" id="KW-1133">Transmembrane helix</keyword>
<dbReference type="AlphaFoldDB" id="A0A4Q1JPA8"/>
<dbReference type="Gene3D" id="3.60.110.10">
    <property type="entry name" value="Carbon-nitrogen hydrolase"/>
    <property type="match status" value="1"/>
</dbReference>
<accession>A0A4Q1JPA8</accession>
<evidence type="ECO:0000256" key="6">
    <source>
        <dbReference type="ARBA" id="ARBA00022989"/>
    </source>
</evidence>
<dbReference type="Proteomes" id="UP000289703">
    <property type="component" value="Unassembled WGS sequence"/>
</dbReference>
<keyword evidence="3 9" id="KW-1003">Cell membrane</keyword>
<reference evidence="11 12" key="1">
    <citation type="submission" date="2019-01" db="EMBL/GenBank/DDBJ databases">
        <title>Ancylomarina salipaludis sp. nov., isolated from a salt marsh.</title>
        <authorList>
            <person name="Yoon J.-H."/>
        </authorList>
    </citation>
    <scope>NUCLEOTIDE SEQUENCE [LARGE SCALE GENOMIC DNA]</scope>
    <source>
        <strain evidence="11 12">SHSM-M15</strain>
    </source>
</reference>
<dbReference type="CDD" id="cd07571">
    <property type="entry name" value="ALP_N-acyl_transferase"/>
    <property type="match status" value="1"/>
</dbReference>
<feature type="domain" description="CN hydrolase" evidence="10">
    <location>
        <begin position="208"/>
        <end position="481"/>
    </location>
</feature>
<evidence type="ECO:0000256" key="4">
    <source>
        <dbReference type="ARBA" id="ARBA00022679"/>
    </source>
</evidence>
<comment type="subcellular location">
    <subcellularLocation>
        <location evidence="1 9">Cell membrane</location>
        <topology evidence="1 9">Multi-pass membrane protein</topology>
    </subcellularLocation>
</comment>
<dbReference type="EC" id="2.3.1.269" evidence="9"/>
<feature type="transmembrane region" description="Helical" evidence="9">
    <location>
        <begin position="51"/>
        <end position="70"/>
    </location>
</feature>
<organism evidence="11 12">
    <name type="scientific">Ancylomarina salipaludis</name>
    <dbReference type="NCBI Taxonomy" id="2501299"/>
    <lineage>
        <taxon>Bacteria</taxon>
        <taxon>Pseudomonadati</taxon>
        <taxon>Bacteroidota</taxon>
        <taxon>Bacteroidia</taxon>
        <taxon>Marinilabiliales</taxon>
        <taxon>Marinifilaceae</taxon>
        <taxon>Ancylomarina</taxon>
    </lineage>
</organism>
<dbReference type="GO" id="GO:0042158">
    <property type="term" value="P:lipoprotein biosynthetic process"/>
    <property type="evidence" value="ECO:0007669"/>
    <property type="project" value="UniProtKB-UniRule"/>
</dbReference>
<dbReference type="RefSeq" id="WP_129252995.1">
    <property type="nucleotide sequence ID" value="NZ_SAXA01000002.1"/>
</dbReference>
<dbReference type="InterPro" id="IPR036526">
    <property type="entry name" value="C-N_Hydrolase_sf"/>
</dbReference>
<evidence type="ECO:0000259" key="10">
    <source>
        <dbReference type="PROSITE" id="PS50263"/>
    </source>
</evidence>
<evidence type="ECO:0000256" key="7">
    <source>
        <dbReference type="ARBA" id="ARBA00023136"/>
    </source>
</evidence>
<dbReference type="PANTHER" id="PTHR38686:SF1">
    <property type="entry name" value="APOLIPOPROTEIN N-ACYLTRANSFERASE"/>
    <property type="match status" value="1"/>
</dbReference>
<evidence type="ECO:0000256" key="1">
    <source>
        <dbReference type="ARBA" id="ARBA00004651"/>
    </source>
</evidence>
<dbReference type="SUPFAM" id="SSF56317">
    <property type="entry name" value="Carbon-nitrogen hydrolase"/>
    <property type="match status" value="1"/>
</dbReference>
<feature type="transmembrane region" description="Helical" evidence="9">
    <location>
        <begin position="20"/>
        <end position="39"/>
    </location>
</feature>
<dbReference type="InterPro" id="IPR045378">
    <property type="entry name" value="LNT_N"/>
</dbReference>
<comment type="similarity">
    <text evidence="2 9">Belongs to the CN hydrolase family. Apolipoprotein N-acyltransferase subfamily.</text>
</comment>
<evidence type="ECO:0000256" key="2">
    <source>
        <dbReference type="ARBA" id="ARBA00010065"/>
    </source>
</evidence>
<dbReference type="Pfam" id="PF00795">
    <property type="entry name" value="CN_hydrolase"/>
    <property type="match status" value="1"/>
</dbReference>
<dbReference type="OrthoDB" id="9804277at2"/>
<evidence type="ECO:0000256" key="3">
    <source>
        <dbReference type="ARBA" id="ARBA00022475"/>
    </source>
</evidence>
<dbReference type="PROSITE" id="PS50263">
    <property type="entry name" value="CN_HYDROLASE"/>
    <property type="match status" value="1"/>
</dbReference>
<keyword evidence="4 9" id="KW-0808">Transferase</keyword>
<sequence length="520" mass="60450">MKYKTSLLAILSGVLFAMPWSYPHLFFTVFFAYLPLLFIKEESHKQDNPYYLFNYSFLTFLVWNTLAYWWVSEAQVVGAILIILINAALQATVFWLISITRKQLKISILFPFIIIGLGFEYFHTQWDLAWPWLNLGNAFAAQPKLVQWYEFTGVRGGSLWLILINIALFSLFKKRNIKNLLGSLLLISLPIGFSLYLYNQNETPISNKRFCLIQPNLDPYTEKFKPANEKKHLDAFFKQTDSLLSKTETDLLFGPETMILQAINEEQPMESDSYKNLLKLRQKYNQTEFFLGVHSYQKLGNKIPAGSRFNSEGNYAYEAFNSALILKKDNTSQFYHKTKLVPLFERMPFVQYLSFLGKYSLELGGYNGTYSNRNSINNFTLSDSTSIVPIVCFESIFGDYCAQRVPEAPSFLCMITNDGWWKNSMGYKFHFDFSRLRAIENRRQIVRVANNGISALINTKGEIEQESEWWKKAILTGEVKLYSRKTFFSEHGDYMGRITAFFSVLLLIFVKIKRISQSKY</sequence>
<evidence type="ECO:0000256" key="9">
    <source>
        <dbReference type="HAMAP-Rule" id="MF_01148"/>
    </source>
</evidence>
<keyword evidence="11" id="KW-0449">Lipoprotein</keyword>
<keyword evidence="5 9" id="KW-0812">Transmembrane</keyword>
<dbReference type="InterPro" id="IPR004563">
    <property type="entry name" value="Apolipo_AcylTrfase"/>
</dbReference>
<dbReference type="NCBIfam" id="TIGR00546">
    <property type="entry name" value="lnt"/>
    <property type="match status" value="1"/>
</dbReference>
<evidence type="ECO:0000313" key="11">
    <source>
        <dbReference type="EMBL" id="RXQ96719.1"/>
    </source>
</evidence>
<keyword evidence="8 9" id="KW-0012">Acyltransferase</keyword>
<dbReference type="GO" id="GO:0016410">
    <property type="term" value="F:N-acyltransferase activity"/>
    <property type="evidence" value="ECO:0007669"/>
    <property type="project" value="UniProtKB-UniRule"/>
</dbReference>
<feature type="transmembrane region" description="Helical" evidence="9">
    <location>
        <begin position="153"/>
        <end position="172"/>
    </location>
</feature>
<feature type="transmembrane region" description="Helical" evidence="9">
    <location>
        <begin position="104"/>
        <end position="122"/>
    </location>
</feature>
<proteinExistence type="inferred from homology"/>
<comment type="function">
    <text evidence="9">Catalyzes the phospholipid dependent N-acylation of the N-terminal cysteine of apolipoprotein, the last step in lipoprotein maturation.</text>
</comment>
<feature type="transmembrane region" description="Helical" evidence="9">
    <location>
        <begin position="76"/>
        <end position="97"/>
    </location>
</feature>